<keyword evidence="2" id="KW-1185">Reference proteome</keyword>
<proteinExistence type="predicted"/>
<evidence type="ECO:0000313" key="2">
    <source>
        <dbReference type="Proteomes" id="UP000005239"/>
    </source>
</evidence>
<dbReference type="Proteomes" id="UP000005239">
    <property type="component" value="Unassembled WGS sequence"/>
</dbReference>
<dbReference type="AlphaFoldDB" id="A0A2A6CYI1"/>
<protein>
    <submittedName>
        <fullName evidence="1">Uncharacterized protein</fullName>
    </submittedName>
</protein>
<reference evidence="2" key="1">
    <citation type="journal article" date="2008" name="Nat. Genet.">
        <title>The Pristionchus pacificus genome provides a unique perspective on nematode lifestyle and parasitism.</title>
        <authorList>
            <person name="Dieterich C."/>
            <person name="Clifton S.W."/>
            <person name="Schuster L.N."/>
            <person name="Chinwalla A."/>
            <person name="Delehaunty K."/>
            <person name="Dinkelacker I."/>
            <person name="Fulton L."/>
            <person name="Fulton R."/>
            <person name="Godfrey J."/>
            <person name="Minx P."/>
            <person name="Mitreva M."/>
            <person name="Roeseler W."/>
            <person name="Tian H."/>
            <person name="Witte H."/>
            <person name="Yang S.P."/>
            <person name="Wilson R.K."/>
            <person name="Sommer R.J."/>
        </authorList>
    </citation>
    <scope>NUCLEOTIDE SEQUENCE [LARGE SCALE GENOMIC DNA]</scope>
    <source>
        <strain evidence="2">PS312</strain>
    </source>
</reference>
<evidence type="ECO:0000313" key="1">
    <source>
        <dbReference type="EnsemblMetazoa" id="PPA36100.1"/>
    </source>
</evidence>
<dbReference type="EnsemblMetazoa" id="PPA36100.1">
    <property type="protein sequence ID" value="PPA36100.1"/>
    <property type="gene ID" value="WBGene00274469"/>
</dbReference>
<accession>A0A2A6CYI1</accession>
<sequence length="77" mass="8724">MQAVAELHPDLDHVIVDSLNRHGFLHQRITSEWQSTLLLWHVPLTHSEPFTPISAYVMKKSTSAITTRTDTSESANQ</sequence>
<gene>
    <name evidence="1" type="primary">WBGene00274469</name>
</gene>
<name>A0A2A6CYI1_PRIPA</name>
<reference evidence="1" key="2">
    <citation type="submission" date="2022-06" db="UniProtKB">
        <authorList>
            <consortium name="EnsemblMetazoa"/>
        </authorList>
    </citation>
    <scope>IDENTIFICATION</scope>
    <source>
        <strain evidence="1">PS312</strain>
    </source>
</reference>
<accession>A0A8R1YSH7</accession>
<organism evidence="1 2">
    <name type="scientific">Pristionchus pacificus</name>
    <name type="common">Parasitic nematode worm</name>
    <dbReference type="NCBI Taxonomy" id="54126"/>
    <lineage>
        <taxon>Eukaryota</taxon>
        <taxon>Metazoa</taxon>
        <taxon>Ecdysozoa</taxon>
        <taxon>Nematoda</taxon>
        <taxon>Chromadorea</taxon>
        <taxon>Rhabditida</taxon>
        <taxon>Rhabditina</taxon>
        <taxon>Diplogasteromorpha</taxon>
        <taxon>Diplogasteroidea</taxon>
        <taxon>Neodiplogasteridae</taxon>
        <taxon>Pristionchus</taxon>
    </lineage>
</organism>